<evidence type="ECO:0000313" key="2">
    <source>
        <dbReference type="Proteomes" id="UP001161405"/>
    </source>
</evidence>
<gene>
    <name evidence="1" type="ORF">GCM10007879_03040</name>
</gene>
<keyword evidence="2" id="KW-1185">Reference proteome</keyword>
<protein>
    <recommendedName>
        <fullName evidence="3">DNA methyltransferase</fullName>
    </recommendedName>
</protein>
<accession>A0ABQ5UP26</accession>
<proteinExistence type="predicted"/>
<dbReference type="EMBL" id="BSNI01000001">
    <property type="protein sequence ID" value="GLQ16055.1"/>
    <property type="molecule type" value="Genomic_DNA"/>
</dbReference>
<comment type="caution">
    <text evidence="1">The sequence shown here is derived from an EMBL/GenBank/DDBJ whole genome shotgun (WGS) entry which is preliminary data.</text>
</comment>
<sequence>MEAILPLLIQVVAGGIGGNGVAQALKNANLGTMGNTIAGAVGGLGGAALTGAVPGLDALAGMGLAGDGIAGLVGGGVLTAVAGVVKNMMSNNADE</sequence>
<name>A0ABQ5UP26_9HYPH</name>
<reference evidence="1" key="2">
    <citation type="submission" date="2023-01" db="EMBL/GenBank/DDBJ databases">
        <title>Draft genome sequence of Maritalea porphyrae strain NBRC 107169.</title>
        <authorList>
            <person name="Sun Q."/>
            <person name="Mori K."/>
        </authorList>
    </citation>
    <scope>NUCLEOTIDE SEQUENCE</scope>
    <source>
        <strain evidence="1">NBRC 107169</strain>
    </source>
</reference>
<reference evidence="1" key="1">
    <citation type="journal article" date="2014" name="Int. J. Syst. Evol. Microbiol.">
        <title>Complete genome of a new Firmicutes species belonging to the dominant human colonic microbiota ('Ruminococcus bicirculans') reveals two chromosomes and a selective capacity to utilize plant glucans.</title>
        <authorList>
            <consortium name="NISC Comparative Sequencing Program"/>
            <person name="Wegmann U."/>
            <person name="Louis P."/>
            <person name="Goesmann A."/>
            <person name="Henrissat B."/>
            <person name="Duncan S.H."/>
            <person name="Flint H.J."/>
        </authorList>
    </citation>
    <scope>NUCLEOTIDE SEQUENCE</scope>
    <source>
        <strain evidence="1">NBRC 107169</strain>
    </source>
</reference>
<dbReference type="RefSeq" id="WP_284361344.1">
    <property type="nucleotide sequence ID" value="NZ_BSNI01000001.1"/>
</dbReference>
<evidence type="ECO:0000313" key="1">
    <source>
        <dbReference type="EMBL" id="GLQ16055.1"/>
    </source>
</evidence>
<dbReference type="Proteomes" id="UP001161405">
    <property type="component" value="Unassembled WGS sequence"/>
</dbReference>
<organism evidence="1 2">
    <name type="scientific">Maritalea porphyrae</name>
    <dbReference type="NCBI Taxonomy" id="880732"/>
    <lineage>
        <taxon>Bacteria</taxon>
        <taxon>Pseudomonadati</taxon>
        <taxon>Pseudomonadota</taxon>
        <taxon>Alphaproteobacteria</taxon>
        <taxon>Hyphomicrobiales</taxon>
        <taxon>Devosiaceae</taxon>
        <taxon>Maritalea</taxon>
    </lineage>
</organism>
<evidence type="ECO:0008006" key="3">
    <source>
        <dbReference type="Google" id="ProtNLM"/>
    </source>
</evidence>